<evidence type="ECO:0000313" key="2">
    <source>
        <dbReference type="Proteomes" id="UP000188604"/>
    </source>
</evidence>
<dbReference type="EMBL" id="CP014691">
    <property type="protein sequence ID" value="AQS88026.1"/>
    <property type="molecule type" value="Genomic_DNA"/>
</dbReference>
<dbReference type="KEGG" id="nch:A0U93_08800"/>
<proteinExistence type="predicted"/>
<dbReference type="STRING" id="320497.A0U93_08800"/>
<evidence type="ECO:0000313" key="1">
    <source>
        <dbReference type="EMBL" id="AQS88026.1"/>
    </source>
</evidence>
<protein>
    <submittedName>
        <fullName evidence="1">Uncharacterized protein</fullName>
    </submittedName>
</protein>
<accession>A0A1U9KQF8</accession>
<keyword evidence="2" id="KW-1185">Reference proteome</keyword>
<dbReference type="AlphaFoldDB" id="A0A1U9KQF8"/>
<organism evidence="1 2">
    <name type="scientific">Neoasaia chiangmaiensis</name>
    <dbReference type="NCBI Taxonomy" id="320497"/>
    <lineage>
        <taxon>Bacteria</taxon>
        <taxon>Pseudomonadati</taxon>
        <taxon>Pseudomonadota</taxon>
        <taxon>Alphaproteobacteria</taxon>
        <taxon>Acetobacterales</taxon>
        <taxon>Acetobacteraceae</taxon>
        <taxon>Neoasaia</taxon>
    </lineage>
</organism>
<name>A0A1U9KQF8_9PROT</name>
<dbReference type="Proteomes" id="UP000188604">
    <property type="component" value="Chromosome"/>
</dbReference>
<dbReference type="RefSeq" id="WP_077807042.1">
    <property type="nucleotide sequence ID" value="NZ_BJXS01000007.1"/>
</dbReference>
<sequence>MIARRFAVLATLALAPTMGAHAQDLLKPGLVNPASTPTVGTQSVPRFQMIDTAQTPDTLDQFGLPAIDHAGPGNVAGMMAYCVSNHLAGGTTARVVGRKLAARADVRTDPYYSLGGQGLLQHTGNPFNVNTLDRDHRAELCAQLTQRTFD</sequence>
<reference evidence="1 2" key="1">
    <citation type="submission" date="2016-03" db="EMBL/GenBank/DDBJ databases">
        <title>Acetic acid bacteria sequencing.</title>
        <authorList>
            <person name="Brandt J."/>
            <person name="Jakob F."/>
            <person name="Vogel R.F."/>
        </authorList>
    </citation>
    <scope>NUCLEOTIDE SEQUENCE [LARGE SCALE GENOMIC DNA]</scope>
    <source>
        <strain evidence="1 2">NBRC 101099</strain>
    </source>
</reference>
<dbReference type="OrthoDB" id="7225017at2"/>
<gene>
    <name evidence="1" type="ORF">A0U93_08800</name>
</gene>